<dbReference type="InterPro" id="IPR001279">
    <property type="entry name" value="Metallo-B-lactamas"/>
</dbReference>
<organism evidence="2 3">
    <name type="scientific">Candidatus Coproplasma stercoripullorum</name>
    <dbReference type="NCBI Taxonomy" id="2840751"/>
    <lineage>
        <taxon>Bacteria</taxon>
        <taxon>Bacillati</taxon>
        <taxon>Bacillota</taxon>
        <taxon>Clostridia</taxon>
        <taxon>Eubacteriales</taxon>
        <taxon>Candidatus Coproplasma</taxon>
    </lineage>
</organism>
<dbReference type="Gene3D" id="3.60.15.10">
    <property type="entry name" value="Ribonuclease Z/Hydroxyacylglutathione hydrolase-like"/>
    <property type="match status" value="1"/>
</dbReference>
<sequence length="278" mass="31221">MKIQFLGTAAAEGVPAMFCNCDICKNIRALGAGEYRTRTQVFIDGELSVDFPPEAYVHSLRYGFSLADLKYIFVTHSHMDHFYAHDFILRGYRYASGFGSPLQIYGNKEVCTVFSECTRREMKPAVATNVQMNEISAYRSYDIGGYRLLTMPAVHSNTEEALLFYIEKGGRGYLHLHDTALPDGGIYEFLHANGARAQAVALDCTYADRTGIPRPRHMNIEDCEEVIKNLKAAGVCDDKTKFIITHFSHNCNPVRARLAVIEKRYGVTAAYDGMEIEI</sequence>
<evidence type="ECO:0000313" key="3">
    <source>
        <dbReference type="Proteomes" id="UP000824179"/>
    </source>
</evidence>
<dbReference type="InterPro" id="IPR036866">
    <property type="entry name" value="RibonucZ/Hydroxyglut_hydro"/>
</dbReference>
<dbReference type="EMBL" id="DVHB01000042">
    <property type="protein sequence ID" value="HIR39165.1"/>
    <property type="molecule type" value="Genomic_DNA"/>
</dbReference>
<dbReference type="Pfam" id="PF12706">
    <property type="entry name" value="Lactamase_B_2"/>
    <property type="match status" value="1"/>
</dbReference>
<dbReference type="PANTHER" id="PTHR42663">
    <property type="entry name" value="HYDROLASE C777.06C-RELATED-RELATED"/>
    <property type="match status" value="1"/>
</dbReference>
<proteinExistence type="predicted"/>
<gene>
    <name evidence="2" type="ORF">IAB90_02170</name>
</gene>
<protein>
    <recommendedName>
        <fullName evidence="1">Metallo-beta-lactamase domain-containing protein</fullName>
    </recommendedName>
</protein>
<evidence type="ECO:0000259" key="1">
    <source>
        <dbReference type="Pfam" id="PF12706"/>
    </source>
</evidence>
<comment type="caution">
    <text evidence="2">The sequence shown here is derived from an EMBL/GenBank/DDBJ whole genome shotgun (WGS) entry which is preliminary data.</text>
</comment>
<reference evidence="2" key="2">
    <citation type="journal article" date="2021" name="PeerJ">
        <title>Extensive microbial diversity within the chicken gut microbiome revealed by metagenomics and culture.</title>
        <authorList>
            <person name="Gilroy R."/>
            <person name="Ravi A."/>
            <person name="Getino M."/>
            <person name="Pursley I."/>
            <person name="Horton D.L."/>
            <person name="Alikhan N.F."/>
            <person name="Baker D."/>
            <person name="Gharbi K."/>
            <person name="Hall N."/>
            <person name="Watson M."/>
            <person name="Adriaenssens E.M."/>
            <person name="Foster-Nyarko E."/>
            <person name="Jarju S."/>
            <person name="Secka A."/>
            <person name="Antonio M."/>
            <person name="Oren A."/>
            <person name="Chaudhuri R.R."/>
            <person name="La Ragione R."/>
            <person name="Hildebrand F."/>
            <person name="Pallen M.J."/>
        </authorList>
    </citation>
    <scope>NUCLEOTIDE SEQUENCE</scope>
    <source>
        <strain evidence="2">ChiW25-3613</strain>
    </source>
</reference>
<dbReference type="PANTHER" id="PTHR42663:SF6">
    <property type="entry name" value="HYDROLASE C777.06C-RELATED"/>
    <property type="match status" value="1"/>
</dbReference>
<feature type="domain" description="Metallo-beta-lactamase" evidence="1">
    <location>
        <begin position="65"/>
        <end position="233"/>
    </location>
</feature>
<dbReference type="Proteomes" id="UP000824179">
    <property type="component" value="Unassembled WGS sequence"/>
</dbReference>
<evidence type="ECO:0000313" key="2">
    <source>
        <dbReference type="EMBL" id="HIR39165.1"/>
    </source>
</evidence>
<reference evidence="2" key="1">
    <citation type="submission" date="2020-10" db="EMBL/GenBank/DDBJ databases">
        <authorList>
            <person name="Gilroy R."/>
        </authorList>
    </citation>
    <scope>NUCLEOTIDE SEQUENCE</scope>
    <source>
        <strain evidence="2">ChiW25-3613</strain>
    </source>
</reference>
<dbReference type="SUPFAM" id="SSF56281">
    <property type="entry name" value="Metallo-hydrolase/oxidoreductase"/>
    <property type="match status" value="1"/>
</dbReference>
<accession>A0A9D1DC39</accession>
<name>A0A9D1DC39_9FIRM</name>
<dbReference type="AlphaFoldDB" id="A0A9D1DC39"/>